<evidence type="ECO:0000313" key="18">
    <source>
        <dbReference type="Proteomes" id="UP000755104"/>
    </source>
</evidence>
<dbReference type="SUPFAM" id="SSF48108">
    <property type="entry name" value="Carbamoyl phosphate synthetase, large subunit connection domain"/>
    <property type="match status" value="1"/>
</dbReference>
<feature type="binding site" evidence="14">
    <location>
        <position position="176"/>
    </location>
    <ligand>
        <name>ATP</name>
        <dbReference type="ChEBI" id="CHEBI:30616"/>
        <label>1</label>
    </ligand>
</feature>
<evidence type="ECO:0000256" key="1">
    <source>
        <dbReference type="ARBA" id="ARBA00005077"/>
    </source>
</evidence>
<dbReference type="NCBIfam" id="NF003671">
    <property type="entry name" value="PRK05294.1"/>
    <property type="match status" value="1"/>
</dbReference>
<evidence type="ECO:0000256" key="12">
    <source>
        <dbReference type="ARBA" id="ARBA00023211"/>
    </source>
</evidence>
<keyword evidence="8 14" id="KW-0547">Nucleotide-binding</keyword>
<keyword evidence="3 14" id="KW-0055">Arginine biosynthesis</keyword>
<evidence type="ECO:0000259" key="15">
    <source>
        <dbReference type="PROSITE" id="PS50975"/>
    </source>
</evidence>
<evidence type="ECO:0000313" key="17">
    <source>
        <dbReference type="EMBL" id="MBX7481353.1"/>
    </source>
</evidence>
<name>A0ABS7J399_9SPHN</name>
<comment type="similarity">
    <text evidence="2 14">Belongs to the CarB family.</text>
</comment>
<keyword evidence="12" id="KW-0464">Manganese</keyword>
<dbReference type="InterPro" id="IPR005480">
    <property type="entry name" value="CPSase_lsu_oligo"/>
</dbReference>
<feature type="domain" description="ATP-grasp" evidence="15">
    <location>
        <begin position="715"/>
        <end position="906"/>
    </location>
</feature>
<feature type="binding site" evidence="14">
    <location>
        <position position="879"/>
    </location>
    <ligand>
        <name>Mn(2+)</name>
        <dbReference type="ChEBI" id="CHEBI:29035"/>
        <label>4</label>
    </ligand>
</feature>
<dbReference type="Gene3D" id="1.10.1030.10">
    <property type="entry name" value="Carbamoyl-phosphate synthetase, large subunit oligomerisation domain"/>
    <property type="match status" value="1"/>
</dbReference>
<dbReference type="EMBL" id="JAIGNO010000001">
    <property type="protein sequence ID" value="MBX7481353.1"/>
    <property type="molecule type" value="Genomic_DNA"/>
</dbReference>
<feature type="binding site" evidence="14">
    <location>
        <position position="865"/>
    </location>
    <ligand>
        <name>Mn(2+)</name>
        <dbReference type="ChEBI" id="CHEBI:29035"/>
        <label>3</label>
    </ligand>
</feature>
<feature type="binding site" evidence="14">
    <location>
        <position position="751"/>
    </location>
    <ligand>
        <name>ATP</name>
        <dbReference type="ChEBI" id="CHEBI:30616"/>
        <label>2</label>
    </ligand>
</feature>
<dbReference type="EC" id="6.3.4.16" evidence="14"/>
<reference evidence="17 18" key="1">
    <citation type="submission" date="2021-08" db="EMBL/GenBank/DDBJ databases">
        <title>Comparative Genomics Analysis of the Genus Qipengyuania Reveals Extensive Genetic Diversity and Metabolic Versatility, Including the Description of Fifteen Novel Species.</title>
        <authorList>
            <person name="Liu Y."/>
        </authorList>
    </citation>
    <scope>NUCLEOTIDE SEQUENCE [LARGE SCALE GENOMIC DNA]</scope>
    <source>
        <strain evidence="17 18">6D47A</strain>
    </source>
</reference>
<dbReference type="Pfam" id="PF02787">
    <property type="entry name" value="CPSase_L_D3"/>
    <property type="match status" value="1"/>
</dbReference>
<feature type="binding site" evidence="14">
    <location>
        <position position="285"/>
    </location>
    <ligand>
        <name>ATP</name>
        <dbReference type="ChEBI" id="CHEBI:30616"/>
        <label>1</label>
    </ligand>
</feature>
<keyword evidence="7 14" id="KW-0677">Repeat</keyword>
<dbReference type="HAMAP" id="MF_01210_B">
    <property type="entry name" value="CPSase_L_chain_B"/>
    <property type="match status" value="1"/>
</dbReference>
<feature type="binding site" evidence="14">
    <location>
        <position position="879"/>
    </location>
    <ligand>
        <name>Mg(2+)</name>
        <dbReference type="ChEBI" id="CHEBI:18420"/>
        <label>4</label>
    </ligand>
</feature>
<dbReference type="Gene3D" id="3.40.50.20">
    <property type="match status" value="2"/>
</dbReference>
<dbReference type="Pfam" id="PF02786">
    <property type="entry name" value="CPSase_L_D2"/>
    <property type="match status" value="2"/>
</dbReference>
<feature type="region of interest" description="Allosteric domain" evidence="14">
    <location>
        <begin position="972"/>
        <end position="1107"/>
    </location>
</feature>
<keyword evidence="5 14" id="KW-0028">Amino-acid biosynthesis</keyword>
<feature type="binding site" evidence="14">
    <location>
        <position position="877"/>
    </location>
    <ligand>
        <name>ATP</name>
        <dbReference type="ChEBI" id="CHEBI:30616"/>
        <label>2</label>
    </ligand>
</feature>
<comment type="catalytic activity">
    <reaction evidence="14">
        <text>hydrogencarbonate + L-glutamine + 2 ATP + H2O = carbamoyl phosphate + L-glutamate + 2 ADP + phosphate + 2 H(+)</text>
        <dbReference type="Rhea" id="RHEA:18633"/>
        <dbReference type="ChEBI" id="CHEBI:15377"/>
        <dbReference type="ChEBI" id="CHEBI:15378"/>
        <dbReference type="ChEBI" id="CHEBI:17544"/>
        <dbReference type="ChEBI" id="CHEBI:29985"/>
        <dbReference type="ChEBI" id="CHEBI:30616"/>
        <dbReference type="ChEBI" id="CHEBI:43474"/>
        <dbReference type="ChEBI" id="CHEBI:58228"/>
        <dbReference type="ChEBI" id="CHEBI:58359"/>
        <dbReference type="ChEBI" id="CHEBI:456216"/>
        <dbReference type="EC" id="6.3.5.5"/>
    </reaction>
</comment>
<feature type="binding site" evidence="14">
    <location>
        <position position="822"/>
    </location>
    <ligand>
        <name>ATP</name>
        <dbReference type="ChEBI" id="CHEBI:30616"/>
        <label>2</label>
    </ligand>
</feature>
<comment type="caution">
    <text evidence="17">The sequence shown here is derived from an EMBL/GenBank/DDBJ whole genome shotgun (WGS) entry which is preliminary data.</text>
</comment>
<feature type="binding site" evidence="14">
    <location>
        <position position="299"/>
    </location>
    <ligand>
        <name>Mn(2+)</name>
        <dbReference type="ChEBI" id="CHEBI:29035"/>
        <label>2</label>
    </ligand>
</feature>
<dbReference type="PROSITE" id="PS00866">
    <property type="entry name" value="CPSASE_1"/>
    <property type="match status" value="1"/>
</dbReference>
<protein>
    <recommendedName>
        <fullName evidence="14">Carbamoyl phosphate synthase large chain</fullName>
        <ecNumber evidence="14">6.3.4.16</ecNumber>
        <ecNumber evidence="14">6.3.5.5</ecNumber>
    </recommendedName>
    <alternativeName>
        <fullName evidence="14">Carbamoyl phosphate synthetase ammonia chain</fullName>
    </alternativeName>
</protein>
<dbReference type="CDD" id="cd01424">
    <property type="entry name" value="MGS_CPS_II"/>
    <property type="match status" value="1"/>
</dbReference>
<keyword evidence="10" id="KW-0460">Magnesium</keyword>
<dbReference type="HAMAP" id="MF_01210_A">
    <property type="entry name" value="CPSase_L_chain_A"/>
    <property type="match status" value="1"/>
</dbReference>
<dbReference type="Pfam" id="PF25596">
    <property type="entry name" value="CPSase_L_D1"/>
    <property type="match status" value="2"/>
</dbReference>
<feature type="binding site" evidence="14">
    <location>
        <position position="825"/>
    </location>
    <ligand>
        <name>ATP</name>
        <dbReference type="ChEBI" id="CHEBI:30616"/>
        <label>2</label>
    </ligand>
</feature>
<feature type="binding site" evidence="14">
    <location>
        <position position="285"/>
    </location>
    <ligand>
        <name>Mn(2+)</name>
        <dbReference type="ChEBI" id="CHEBI:29035"/>
        <label>1</label>
    </ligand>
</feature>
<evidence type="ECO:0000256" key="4">
    <source>
        <dbReference type="ARBA" id="ARBA00022598"/>
    </source>
</evidence>
<feature type="binding site" evidence="14">
    <location>
        <position position="299"/>
    </location>
    <ligand>
        <name>ATP</name>
        <dbReference type="ChEBI" id="CHEBI:30616"/>
        <label>1</label>
    </ligand>
</feature>
<dbReference type="InterPro" id="IPR005483">
    <property type="entry name" value="CPSase_dom"/>
</dbReference>
<feature type="binding site" evidence="14">
    <location>
        <position position="865"/>
    </location>
    <ligand>
        <name>Mg(2+)</name>
        <dbReference type="ChEBI" id="CHEBI:18420"/>
        <label>3</label>
    </ligand>
</feature>
<feature type="binding site" evidence="14">
    <location>
        <position position="241"/>
    </location>
    <ligand>
        <name>ATP</name>
        <dbReference type="ChEBI" id="CHEBI:30616"/>
        <label>1</label>
    </ligand>
</feature>
<evidence type="ECO:0000256" key="14">
    <source>
        <dbReference type="HAMAP-Rule" id="MF_01210"/>
    </source>
</evidence>
<feature type="binding site" evidence="14">
    <location>
        <position position="792"/>
    </location>
    <ligand>
        <name>ATP</name>
        <dbReference type="ChEBI" id="CHEBI:30616"/>
        <label>2</label>
    </ligand>
</feature>
<feature type="binding site" evidence="14">
    <location>
        <position position="877"/>
    </location>
    <ligand>
        <name>Mn(2+)</name>
        <dbReference type="ChEBI" id="CHEBI:29035"/>
        <label>4</label>
    </ligand>
</feature>
<comment type="function">
    <text evidence="14">Large subunit of the glutamine-dependent carbamoyl phosphate synthetase (CPSase). CPSase catalyzes the formation of carbamoyl phosphate from the ammonia moiety of glutamine, carbonate, and phosphate donated by ATP, constituting the first step of 2 biosynthetic pathways, one leading to arginine and/or urea and the other to pyrimidine nucleotides. The large subunit (synthetase) binds the substrates ammonia (free or transferred from glutamine from the small subunit), hydrogencarbonate and ATP and carries out an ATP-coupled ligase reaction, activating hydrogencarbonate by forming carboxy phosphate which reacts with ammonia to form carbamoyl phosphate.</text>
</comment>
<dbReference type="SMART" id="SM00851">
    <property type="entry name" value="MGS"/>
    <property type="match status" value="1"/>
</dbReference>
<feature type="binding site" evidence="14">
    <location>
        <position position="169"/>
    </location>
    <ligand>
        <name>ATP</name>
        <dbReference type="ChEBI" id="CHEBI:30616"/>
        <label>1</label>
    </ligand>
</feature>
<keyword evidence="9 14" id="KW-0067">ATP-binding</keyword>
<dbReference type="PROSITE" id="PS00867">
    <property type="entry name" value="CPSASE_2"/>
    <property type="match status" value="2"/>
</dbReference>
<feature type="binding site" evidence="14">
    <location>
        <position position="242"/>
    </location>
    <ligand>
        <name>ATP</name>
        <dbReference type="ChEBI" id="CHEBI:30616"/>
        <label>1</label>
    </ligand>
</feature>
<keyword evidence="6" id="KW-0479">Metal-binding</keyword>
<keyword evidence="18" id="KW-1185">Reference proteome</keyword>
<dbReference type="SUPFAM" id="SSF52440">
    <property type="entry name" value="PreATP-grasp domain"/>
    <property type="match status" value="2"/>
</dbReference>
<sequence>MPKRTDISSILVIGAGPIIIGQACEFDYSGTQAIKALKEEGYRVILVNSNPATIMTDPEMADATYVEPITPEIVAKIIEKERPDAVLPTMGGQTALNCALDLANQGVLEKFGVTMIGANADAIDKAENRQRFREAMDKIGLESARSGVANTVDEAFRVLETTGLPAIIRPSFTLGGTGGGIAYNKAEFDKIVREGLDASPTTEVLIEESLLGWKEYEMEVVRDRKDNCIIICSIENVDPMGVHTGDSITVAPALTLTDKEYQIMRTASIEVLREIGVETGGSNVQFAVDPKTGRLIVIEMNPRVSRSSALASKATGFPIARVAAKLAVGYTLDEIQNEITGATPASFEPTIDYVVTKIPRFAFEKFKGSKNELSTAMKSVGEVMAIGRCFAESMQKALRGLETGLDGFNRITEFEGLSREVVTASLSKRTPDRILKIAQAFRENFTVEEIAKITGFDPWFLRQIEAIIYEEKMIAHNGLPNEAAEMRRLKAMGFSDRRLATLAVRSVGVAGGLGETQAKRSGLLHDALRAMAGATSEQEVRDLRRKLGVYPVYKRIDSCAAEFEAITPYMYSTYEAPSFGEPEDEAAPSDRKKIVILGGGPNRIGQGIEFDYCCVHACFALAEAGFETIMVNCNPETVSTDYDTSDRLYFEPLTEEDVLEIMRVEMSKGEVVGTIVQFGGQTPLKLAAALEREGIPILGTSPDAIDLAEDRERFAKLVNKLKLMQPMNGIAKSRDEAAAVAARIGYPVLLRPSYVLGGRAMEIVDSEAQLDDYINTAVNVSGDSPVLVDQYLRDAIECDVDVVSDGFEVRIAGVMQHIEEAGVHSGDSACTLPPYSLPPEIVTEMERQATELAKALQVRGLMNVQFAVKEGEVYLIEVNPRASRTVPFVAKAIGRPIAKVAARVMAGEGLHTFEPFDLNPNHMAVKEAVFPFARFPGADPVLSPEMKSTGEVMGIDRGFAAAFLKSQLGAGMKPPQSGTLFVSVKDTDKPLILPAVRTLLEKGFRVIATGGTQRYLAEQGLAVEPVNKVAEGRPHIVDAIIDGDVQLIFNTTEGWQSLLDSKSIREAALEKKLPYYTTAAASLAVAQAIAEVSPDQLEVRSLQDYYS</sequence>
<dbReference type="InterPro" id="IPR006275">
    <property type="entry name" value="CPSase_lsu"/>
</dbReference>
<feature type="binding site" evidence="14">
    <location>
        <position position="210"/>
    </location>
    <ligand>
        <name>ATP</name>
        <dbReference type="ChEBI" id="CHEBI:30616"/>
        <label>1</label>
    </ligand>
</feature>
<feature type="binding site" evidence="14">
    <location>
        <position position="175"/>
    </location>
    <ligand>
        <name>ATP</name>
        <dbReference type="ChEBI" id="CHEBI:30616"/>
        <label>1</label>
    </ligand>
</feature>
<proteinExistence type="inferred from homology"/>
<feature type="region of interest" description="Carboxyphosphate synthetic domain" evidence="14">
    <location>
        <begin position="1"/>
        <end position="402"/>
    </location>
</feature>
<feature type="binding site" evidence="14">
    <location>
        <position position="301"/>
    </location>
    <ligand>
        <name>Mg(2+)</name>
        <dbReference type="ChEBI" id="CHEBI:18420"/>
        <label>2</label>
    </ligand>
</feature>
<dbReference type="Gene3D" id="3.40.50.1380">
    <property type="entry name" value="Methylglyoxal synthase-like domain"/>
    <property type="match status" value="1"/>
</dbReference>
<dbReference type="SUPFAM" id="SSF52335">
    <property type="entry name" value="Methylglyoxal synthase-like"/>
    <property type="match status" value="1"/>
</dbReference>
<feature type="binding site" evidence="14">
    <location>
        <position position="243"/>
    </location>
    <ligand>
        <name>ATP</name>
        <dbReference type="ChEBI" id="CHEBI:30616"/>
        <label>1</label>
    </ligand>
</feature>
<dbReference type="PROSITE" id="PS51855">
    <property type="entry name" value="MGS"/>
    <property type="match status" value="1"/>
</dbReference>
<keyword evidence="4 14" id="KW-0436">Ligase</keyword>
<dbReference type="InterPro" id="IPR036897">
    <property type="entry name" value="CarbamoylP_synth_lsu_oligo_sf"/>
</dbReference>
<feature type="binding site" evidence="14">
    <location>
        <position position="824"/>
    </location>
    <ligand>
        <name>ATP</name>
        <dbReference type="ChEBI" id="CHEBI:30616"/>
        <label>2</label>
    </ligand>
</feature>
<evidence type="ECO:0000256" key="6">
    <source>
        <dbReference type="ARBA" id="ARBA00022723"/>
    </source>
</evidence>
<comment type="pathway">
    <text evidence="14">Pyrimidine metabolism; UMP biosynthesis via de novo pathway; (S)-dihydroorotate from bicarbonate: step 1/3.</text>
</comment>
<dbReference type="InterPro" id="IPR036914">
    <property type="entry name" value="MGS-like_dom_sf"/>
</dbReference>
<comment type="caution">
    <text evidence="14">Lacks conserved residue(s) required for the propagation of feature annotation.</text>
</comment>
<dbReference type="Proteomes" id="UP000755104">
    <property type="component" value="Unassembled WGS sequence"/>
</dbReference>
<feature type="binding site" evidence="14">
    <location>
        <position position="208"/>
    </location>
    <ligand>
        <name>ATP</name>
        <dbReference type="ChEBI" id="CHEBI:30616"/>
        <label>1</label>
    </ligand>
</feature>
<evidence type="ECO:0000256" key="5">
    <source>
        <dbReference type="ARBA" id="ARBA00022605"/>
    </source>
</evidence>
<evidence type="ECO:0000256" key="13">
    <source>
        <dbReference type="ARBA" id="ARBA00047359"/>
    </source>
</evidence>
<feature type="domain" description="MGS-like" evidence="16">
    <location>
        <begin position="972"/>
        <end position="1107"/>
    </location>
</feature>
<feature type="binding site" evidence="14">
    <location>
        <position position="823"/>
    </location>
    <ligand>
        <name>ATP</name>
        <dbReference type="ChEBI" id="CHEBI:30616"/>
        <label>2</label>
    </ligand>
</feature>
<evidence type="ECO:0000259" key="16">
    <source>
        <dbReference type="PROSITE" id="PS51855"/>
    </source>
</evidence>
<dbReference type="PANTHER" id="PTHR11405:SF53">
    <property type="entry name" value="CARBAMOYL-PHOSPHATE SYNTHASE [AMMONIA], MITOCHONDRIAL"/>
    <property type="match status" value="1"/>
</dbReference>
<feature type="binding site" evidence="14">
    <location>
        <position position="865"/>
    </location>
    <ligand>
        <name>ATP</name>
        <dbReference type="ChEBI" id="CHEBI:30616"/>
        <label>2</label>
    </ligand>
</feature>
<evidence type="ECO:0000256" key="8">
    <source>
        <dbReference type="ARBA" id="ARBA00022741"/>
    </source>
</evidence>
<dbReference type="EC" id="6.3.5.5" evidence="14"/>
<dbReference type="SUPFAM" id="SSF56059">
    <property type="entry name" value="Glutathione synthetase ATP-binding domain-like"/>
    <property type="match status" value="2"/>
</dbReference>
<dbReference type="RefSeq" id="WP_221555279.1">
    <property type="nucleotide sequence ID" value="NZ_JAIGNO010000001.1"/>
</dbReference>
<feature type="binding site" evidence="14">
    <location>
        <position position="797"/>
    </location>
    <ligand>
        <name>ATP</name>
        <dbReference type="ChEBI" id="CHEBI:30616"/>
        <label>2</label>
    </ligand>
</feature>
<evidence type="ECO:0000256" key="3">
    <source>
        <dbReference type="ARBA" id="ARBA00022571"/>
    </source>
</evidence>
<accession>A0ABS7J399</accession>
<evidence type="ECO:0000256" key="9">
    <source>
        <dbReference type="ARBA" id="ARBA00022840"/>
    </source>
</evidence>
<dbReference type="PANTHER" id="PTHR11405">
    <property type="entry name" value="CARBAMOYLTRANSFERASE FAMILY MEMBER"/>
    <property type="match status" value="1"/>
</dbReference>
<dbReference type="Gene3D" id="3.30.470.20">
    <property type="entry name" value="ATP-grasp fold, B domain"/>
    <property type="match status" value="2"/>
</dbReference>
<dbReference type="PROSITE" id="PS51257">
    <property type="entry name" value="PROKAR_LIPOPROTEIN"/>
    <property type="match status" value="1"/>
</dbReference>
<feature type="binding site" evidence="14">
    <location>
        <position position="299"/>
    </location>
    <ligand>
        <name>Mg(2+)</name>
        <dbReference type="ChEBI" id="CHEBI:18420"/>
        <label>1</label>
    </ligand>
</feature>
<dbReference type="InterPro" id="IPR011607">
    <property type="entry name" value="MGS-like_dom"/>
</dbReference>
<feature type="binding site" evidence="14">
    <location>
        <position position="301"/>
    </location>
    <ligand>
        <name>Mn(2+)</name>
        <dbReference type="ChEBI" id="CHEBI:29035"/>
        <label>2</label>
    </ligand>
</feature>
<dbReference type="GO" id="GO:0004088">
    <property type="term" value="F:carbamoyl-phosphate synthase (glutamine-hydrolyzing) activity"/>
    <property type="evidence" value="ECO:0007669"/>
    <property type="project" value="UniProtKB-EC"/>
</dbReference>
<feature type="binding site" evidence="14">
    <location>
        <position position="299"/>
    </location>
    <ligand>
        <name>Mn(2+)</name>
        <dbReference type="ChEBI" id="CHEBI:29035"/>
        <label>1</label>
    </ligand>
</feature>
<feature type="binding site" evidence="14">
    <location>
        <position position="129"/>
    </location>
    <ligand>
        <name>ATP</name>
        <dbReference type="ChEBI" id="CHEBI:30616"/>
        <label>1</label>
    </ligand>
</feature>
<dbReference type="InterPro" id="IPR011761">
    <property type="entry name" value="ATP-grasp"/>
</dbReference>
<feature type="binding site" evidence="14">
    <location>
        <position position="790"/>
    </location>
    <ligand>
        <name>ATP</name>
        <dbReference type="ChEBI" id="CHEBI:30616"/>
        <label>2</label>
    </ligand>
</feature>
<feature type="binding site" evidence="14">
    <location>
        <position position="299"/>
    </location>
    <ligand>
        <name>Mg(2+)</name>
        <dbReference type="ChEBI" id="CHEBI:18420"/>
        <label>2</label>
    </ligand>
</feature>
<feature type="binding site" evidence="14">
    <location>
        <position position="215"/>
    </location>
    <ligand>
        <name>ATP</name>
        <dbReference type="ChEBI" id="CHEBI:30616"/>
        <label>1</label>
    </ligand>
</feature>
<dbReference type="InterPro" id="IPR005479">
    <property type="entry name" value="CPAse_ATP-bd"/>
</dbReference>
<gene>
    <name evidence="14 17" type="primary">carB</name>
    <name evidence="17" type="ORF">K3174_02325</name>
</gene>
<dbReference type="InterPro" id="IPR016185">
    <property type="entry name" value="PreATP-grasp_dom_sf"/>
</dbReference>
<evidence type="ECO:0000256" key="11">
    <source>
        <dbReference type="ARBA" id="ARBA00022975"/>
    </source>
</evidence>
<comment type="subunit">
    <text evidence="14">Composed of two chains; the small (or glutamine) chain promotes the hydrolysis of glutamine to ammonia, which is used by the large (or ammonia) chain to synthesize carbamoyl phosphate. Tetramer of heterodimers (alpha,beta)4.</text>
</comment>
<dbReference type="PRINTS" id="PR00098">
    <property type="entry name" value="CPSASE"/>
</dbReference>
<feature type="binding site" evidence="14">
    <location>
        <position position="285"/>
    </location>
    <ligand>
        <name>Mg(2+)</name>
        <dbReference type="ChEBI" id="CHEBI:18420"/>
        <label>1</label>
    </ligand>
</feature>
<comment type="pathway">
    <text evidence="1 14">Amino-acid biosynthesis; L-arginine biosynthesis; carbamoyl phosphate from bicarbonate: step 1/1.</text>
</comment>
<organism evidence="17 18">
    <name type="scientific">Qipengyuania qiaonensis</name>
    <dbReference type="NCBI Taxonomy" id="2867240"/>
    <lineage>
        <taxon>Bacteria</taxon>
        <taxon>Pseudomonadati</taxon>
        <taxon>Pseudomonadota</taxon>
        <taxon>Alphaproteobacteria</taxon>
        <taxon>Sphingomonadales</taxon>
        <taxon>Erythrobacteraceae</taxon>
        <taxon>Qipengyuania</taxon>
    </lineage>
</organism>
<feature type="binding site" evidence="14">
    <location>
        <position position="877"/>
    </location>
    <ligand>
        <name>Mn(2+)</name>
        <dbReference type="ChEBI" id="CHEBI:29035"/>
        <label>3</label>
    </ligand>
</feature>
<comment type="catalytic activity">
    <reaction evidence="13 14">
        <text>hydrogencarbonate + NH4(+) + 2 ATP = carbamoyl phosphate + 2 ADP + phosphate + 2 H(+)</text>
        <dbReference type="Rhea" id="RHEA:18029"/>
        <dbReference type="ChEBI" id="CHEBI:15378"/>
        <dbReference type="ChEBI" id="CHEBI:17544"/>
        <dbReference type="ChEBI" id="CHEBI:28938"/>
        <dbReference type="ChEBI" id="CHEBI:30616"/>
        <dbReference type="ChEBI" id="CHEBI:43474"/>
        <dbReference type="ChEBI" id="CHEBI:58228"/>
        <dbReference type="ChEBI" id="CHEBI:456216"/>
        <dbReference type="EC" id="6.3.4.16"/>
    </reaction>
</comment>
<feature type="binding site" evidence="14">
    <location>
        <position position="877"/>
    </location>
    <ligand>
        <name>Mg(2+)</name>
        <dbReference type="ChEBI" id="CHEBI:18420"/>
        <label>3</label>
    </ligand>
</feature>
<comment type="domain">
    <text evidence="14">The large subunit is composed of 2 ATP-grasp domains that are involved in binding the 2 ATP molecules needed for carbamoyl phosphate synthesis. The N-terminal ATP-grasp domain (referred to as the carboxyphosphate synthetic component) catalyzes the ATP-dependent phosphorylation of hydrogencarbonate to carboxyphosphate and the subsequent nucleophilic attack by ammonia to form a carbamate intermediate. The C-terminal ATP-grasp domain (referred to as the carbamoyl phosphate synthetic component) then catalyzes the phosphorylation of carbamate with the second ATP to form the end product carbamoyl phosphate. The reactive and unstable enzyme intermediates are sequentially channeled from one active site to the next through the interior of the protein over a distance of at least 96 A.</text>
</comment>
<dbReference type="Pfam" id="PF02142">
    <property type="entry name" value="MGS"/>
    <property type="match status" value="1"/>
</dbReference>
<comment type="cofactor">
    <cofactor evidence="14">
        <name>Mg(2+)</name>
        <dbReference type="ChEBI" id="CHEBI:18420"/>
    </cofactor>
    <cofactor evidence="14">
        <name>Mn(2+)</name>
        <dbReference type="ChEBI" id="CHEBI:29035"/>
    </cofactor>
    <text evidence="14">Binds 4 Mg(2+) or Mn(2+) ions per subunit.</text>
</comment>
<keyword evidence="11 14" id="KW-0665">Pyrimidine biosynthesis</keyword>
<evidence type="ECO:0000256" key="2">
    <source>
        <dbReference type="ARBA" id="ARBA00009799"/>
    </source>
</evidence>
<feature type="domain" description="ATP-grasp" evidence="15">
    <location>
        <begin position="133"/>
        <end position="328"/>
    </location>
</feature>
<dbReference type="InterPro" id="IPR058047">
    <property type="entry name" value="CPSase_preATP-grasp"/>
</dbReference>
<feature type="binding site" evidence="14">
    <location>
        <position position="877"/>
    </location>
    <ligand>
        <name>Mg(2+)</name>
        <dbReference type="ChEBI" id="CHEBI:18420"/>
        <label>4</label>
    </ligand>
</feature>
<dbReference type="SMART" id="SM01096">
    <property type="entry name" value="CPSase_L_D3"/>
    <property type="match status" value="1"/>
</dbReference>
<dbReference type="NCBIfam" id="TIGR01369">
    <property type="entry name" value="CPSaseII_lrg"/>
    <property type="match status" value="1"/>
</dbReference>
<dbReference type="InterPro" id="IPR033937">
    <property type="entry name" value="MGS_CPS_CarB"/>
</dbReference>
<evidence type="ECO:0000256" key="10">
    <source>
        <dbReference type="ARBA" id="ARBA00022842"/>
    </source>
</evidence>
<evidence type="ECO:0000256" key="7">
    <source>
        <dbReference type="ARBA" id="ARBA00022737"/>
    </source>
</evidence>
<dbReference type="PROSITE" id="PS50975">
    <property type="entry name" value="ATP_GRASP"/>
    <property type="match status" value="2"/>
</dbReference>